<keyword evidence="1" id="KW-0812">Transmembrane</keyword>
<dbReference type="Proteomes" id="UP001595805">
    <property type="component" value="Unassembled WGS sequence"/>
</dbReference>
<sequence length="398" mass="46279">MINEESKVYFKRFIPFIVILIGIPLLSFAFWYFYPTTKFQILVVDKTVASEMRREHSSFFWILDHLRFVKEDGNKYNSDKDYFGFFPDGSATFGESKGLGVLSEAEVVELARSKDFIFFADTYGVFQDDFIEGESEDISSKIYGGLSAKDILLIREARANNKTIVAEYNTMASPTSRKNRVEFENLMGIKWTGWIGRYYETSDTIPNPDIPDWFIREYKAQNQGNWLPEGSGIIFVHEDGRLFALQSETDYLNNIPEIRTQPINKHGFDLPEIMPYPDWFDIVLVERSYEVISYYDINPTSQGMQKLRDMGLPRFFPAAVVQDTSEGQLYYLSGDFSDLRQDLGSSHFTGLPGLWRGLHLISNYNDREAFFWNYYYPLMSQILKKSALRKAEKKLPKR</sequence>
<dbReference type="EMBL" id="JBHRZS010000007">
    <property type="protein sequence ID" value="MFC3881065.1"/>
    <property type="molecule type" value="Genomic_DNA"/>
</dbReference>
<evidence type="ECO:0000256" key="1">
    <source>
        <dbReference type="SAM" id="Phobius"/>
    </source>
</evidence>
<reference evidence="3" key="1">
    <citation type="journal article" date="2019" name="Int. J. Syst. Evol. Microbiol.">
        <title>The Global Catalogue of Microorganisms (GCM) 10K type strain sequencing project: providing services to taxonomists for standard genome sequencing and annotation.</title>
        <authorList>
            <consortium name="The Broad Institute Genomics Platform"/>
            <consortium name="The Broad Institute Genome Sequencing Center for Infectious Disease"/>
            <person name="Wu L."/>
            <person name="Ma J."/>
        </authorList>
    </citation>
    <scope>NUCLEOTIDE SEQUENCE [LARGE SCALE GENOMIC DNA]</scope>
    <source>
        <strain evidence="3">CCUG 60523</strain>
    </source>
</reference>
<feature type="transmembrane region" description="Helical" evidence="1">
    <location>
        <begin position="12"/>
        <end position="34"/>
    </location>
</feature>
<keyword evidence="3" id="KW-1185">Reference proteome</keyword>
<gene>
    <name evidence="2" type="ORF">ACFOSV_12800</name>
</gene>
<evidence type="ECO:0000313" key="3">
    <source>
        <dbReference type="Proteomes" id="UP001595805"/>
    </source>
</evidence>
<keyword evidence="1" id="KW-0472">Membrane</keyword>
<accession>A0ABV8ATY5</accession>
<keyword evidence="1" id="KW-1133">Transmembrane helix</keyword>
<dbReference type="RefSeq" id="WP_377906406.1">
    <property type="nucleotide sequence ID" value="NZ_JBHRZS010000007.1"/>
</dbReference>
<evidence type="ECO:0000313" key="2">
    <source>
        <dbReference type="EMBL" id="MFC3881065.1"/>
    </source>
</evidence>
<name>A0ABV8ATY5_9BACT</name>
<protein>
    <submittedName>
        <fullName evidence="2">Uncharacterized protein</fullName>
    </submittedName>
</protein>
<comment type="caution">
    <text evidence="2">The sequence shown here is derived from an EMBL/GenBank/DDBJ whole genome shotgun (WGS) entry which is preliminary data.</text>
</comment>
<proteinExistence type="predicted"/>
<organism evidence="2 3">
    <name type="scientific">Algoriphagus namhaensis</name>
    <dbReference type="NCBI Taxonomy" id="915353"/>
    <lineage>
        <taxon>Bacteria</taxon>
        <taxon>Pseudomonadati</taxon>
        <taxon>Bacteroidota</taxon>
        <taxon>Cytophagia</taxon>
        <taxon>Cytophagales</taxon>
        <taxon>Cyclobacteriaceae</taxon>
        <taxon>Algoriphagus</taxon>
    </lineage>
</organism>